<dbReference type="PANTHER" id="PTHR44167:SF24">
    <property type="entry name" value="SERINE_THREONINE-PROTEIN KINASE CHK2"/>
    <property type="match status" value="1"/>
</dbReference>
<dbReference type="Gene3D" id="1.10.510.10">
    <property type="entry name" value="Transferase(Phosphotransferase) domain 1"/>
    <property type="match status" value="1"/>
</dbReference>
<dbReference type="GO" id="GO:0005737">
    <property type="term" value="C:cytoplasm"/>
    <property type="evidence" value="ECO:0007669"/>
    <property type="project" value="TreeGrafter"/>
</dbReference>
<dbReference type="EC" id="2.7.11.1" evidence="2"/>
<dbReference type="GO" id="GO:0005524">
    <property type="term" value="F:ATP binding"/>
    <property type="evidence" value="ECO:0007669"/>
    <property type="project" value="InterPro"/>
</dbReference>
<dbReference type="SMART" id="SM00220">
    <property type="entry name" value="S_TKc"/>
    <property type="match status" value="1"/>
</dbReference>
<dbReference type="SUPFAM" id="SSF56112">
    <property type="entry name" value="Protein kinase-like (PK-like)"/>
    <property type="match status" value="1"/>
</dbReference>
<dbReference type="CDD" id="cd14014">
    <property type="entry name" value="STKc_PknB_like"/>
    <property type="match status" value="1"/>
</dbReference>
<dbReference type="AlphaFoldDB" id="A0A518IQ65"/>
<reference evidence="2 3" key="1">
    <citation type="submission" date="2019-02" db="EMBL/GenBank/DDBJ databases">
        <title>Deep-cultivation of Planctomycetes and their phenomic and genomic characterization uncovers novel biology.</title>
        <authorList>
            <person name="Wiegand S."/>
            <person name="Jogler M."/>
            <person name="Boedeker C."/>
            <person name="Pinto D."/>
            <person name="Vollmers J."/>
            <person name="Rivas-Marin E."/>
            <person name="Kohn T."/>
            <person name="Peeters S.H."/>
            <person name="Heuer A."/>
            <person name="Rast P."/>
            <person name="Oberbeckmann S."/>
            <person name="Bunk B."/>
            <person name="Jeske O."/>
            <person name="Meyerdierks A."/>
            <person name="Storesund J.E."/>
            <person name="Kallscheuer N."/>
            <person name="Luecker S."/>
            <person name="Lage O.M."/>
            <person name="Pohl T."/>
            <person name="Merkel B.J."/>
            <person name="Hornburger P."/>
            <person name="Mueller R.-W."/>
            <person name="Bruemmer F."/>
            <person name="Labrenz M."/>
            <person name="Spormann A.M."/>
            <person name="Op den Camp H."/>
            <person name="Overmann J."/>
            <person name="Amann R."/>
            <person name="Jetten M.S.M."/>
            <person name="Mascher T."/>
            <person name="Medema M.H."/>
            <person name="Devos D.P."/>
            <person name="Kaster A.-K."/>
            <person name="Ovreas L."/>
            <person name="Rohde M."/>
            <person name="Galperin M.Y."/>
            <person name="Jogler C."/>
        </authorList>
    </citation>
    <scope>NUCLEOTIDE SEQUENCE [LARGE SCALE GENOMIC DNA]</scope>
    <source>
        <strain evidence="2 3">Mal33</strain>
    </source>
</reference>
<organism evidence="2 3">
    <name type="scientific">Rosistilla oblonga</name>
    <dbReference type="NCBI Taxonomy" id="2527990"/>
    <lineage>
        <taxon>Bacteria</taxon>
        <taxon>Pseudomonadati</taxon>
        <taxon>Planctomycetota</taxon>
        <taxon>Planctomycetia</taxon>
        <taxon>Pirellulales</taxon>
        <taxon>Pirellulaceae</taxon>
        <taxon>Rosistilla</taxon>
    </lineage>
</organism>
<protein>
    <submittedName>
        <fullName evidence="2">Serine/threonine-protein kinase PrkC</fullName>
        <ecNumber evidence="2">2.7.11.1</ecNumber>
    </submittedName>
</protein>
<dbReference type="Pfam" id="PF00069">
    <property type="entry name" value="Pkinase"/>
    <property type="match status" value="1"/>
</dbReference>
<name>A0A518IQ65_9BACT</name>
<keyword evidence="3" id="KW-1185">Reference proteome</keyword>
<dbReference type="PROSITE" id="PS00108">
    <property type="entry name" value="PROTEIN_KINASE_ST"/>
    <property type="match status" value="1"/>
</dbReference>
<sequence length="543" mass="59846">MSERKQRVAQAYLESLYTGDDTASFPERERESTVAVPRNLADEKIFDGPELPILGAGERFGPFMIKGLLGSGGVANVYRASDRMDADVAIKVPRIASPWINDLIGREFRLTRSIADRGVVEVQGLYNVDNIHVISQELIEGTSIDKWVRQGIPTGQLPSLDRVYSAIAQLAQALDSLHEQNYVHRDIKPNNVLVDGSGRVKLIDFGLATRIRTLGNWSNPEFQLGTFRYLAPEIALSCCQTTASDIYSFGRVLFYLLAGRLPCLDLPLQPDWSDARIASQLNQQLPCGTPSDLVNLCIGTNAFDPDQRPSAEEITDYLQSATSKRKRQQAATAECLQTKLRQTVKANSAKSGLVVLALEETQQAFLGDTMDALSGDDNYLVLKGQTCAGENLPYRAINPIVSELGQWLQNLDPCLRRAWPLMPDSPAIADWPILGLLASSHTRFAQATSLNGARETGLSDLAWLFQTLAEDRTIVLCIEHLQHADGASWQFLRQLQTVAEKHRVLIFASVDANDAVAMKQVQSMVSADNIHAICPSCVRPIDC</sequence>
<dbReference type="Gene3D" id="3.30.200.20">
    <property type="entry name" value="Phosphorylase Kinase, domain 1"/>
    <property type="match status" value="1"/>
</dbReference>
<dbReference type="Proteomes" id="UP000316770">
    <property type="component" value="Chromosome"/>
</dbReference>
<accession>A0A518IQ65</accession>
<proteinExistence type="predicted"/>
<dbReference type="PROSITE" id="PS50011">
    <property type="entry name" value="PROTEIN_KINASE_DOM"/>
    <property type="match status" value="1"/>
</dbReference>
<keyword evidence="2" id="KW-0808">Transferase</keyword>
<feature type="domain" description="Protein kinase" evidence="1">
    <location>
        <begin position="63"/>
        <end position="318"/>
    </location>
</feature>
<dbReference type="InterPro" id="IPR008271">
    <property type="entry name" value="Ser/Thr_kinase_AS"/>
</dbReference>
<dbReference type="EMBL" id="CP036318">
    <property type="protein sequence ID" value="QDV55234.1"/>
    <property type="molecule type" value="Genomic_DNA"/>
</dbReference>
<dbReference type="InterPro" id="IPR011009">
    <property type="entry name" value="Kinase-like_dom_sf"/>
</dbReference>
<dbReference type="InterPro" id="IPR000719">
    <property type="entry name" value="Prot_kinase_dom"/>
</dbReference>
<keyword evidence="2" id="KW-0418">Kinase</keyword>
<evidence type="ECO:0000313" key="2">
    <source>
        <dbReference type="EMBL" id="QDV55234.1"/>
    </source>
</evidence>
<dbReference type="PANTHER" id="PTHR44167">
    <property type="entry name" value="OVARIAN-SPECIFIC SERINE/THREONINE-PROTEIN KINASE LOK-RELATED"/>
    <property type="match status" value="1"/>
</dbReference>
<gene>
    <name evidence="2" type="primary">prkC_3</name>
    <name evidence="2" type="ORF">Mal33_12040</name>
</gene>
<dbReference type="GO" id="GO:0004674">
    <property type="term" value="F:protein serine/threonine kinase activity"/>
    <property type="evidence" value="ECO:0007669"/>
    <property type="project" value="UniProtKB-EC"/>
</dbReference>
<evidence type="ECO:0000259" key="1">
    <source>
        <dbReference type="PROSITE" id="PS50011"/>
    </source>
</evidence>
<evidence type="ECO:0000313" key="3">
    <source>
        <dbReference type="Proteomes" id="UP000316770"/>
    </source>
</evidence>